<dbReference type="InterPro" id="IPR005114">
    <property type="entry name" value="Helicase_assoc"/>
</dbReference>
<dbReference type="PANTHER" id="PTHR33418">
    <property type="entry name" value="HELICASE-ASSOCIATED"/>
    <property type="match status" value="1"/>
</dbReference>
<evidence type="ECO:0000259" key="2">
    <source>
        <dbReference type="Pfam" id="PF03457"/>
    </source>
</evidence>
<name>A0ABD3PKK6_9STRA</name>
<dbReference type="AlphaFoldDB" id="A0ABD3PKK6"/>
<dbReference type="PANTHER" id="PTHR33418:SF1">
    <property type="entry name" value="HELICASE-ASSOCIATED DOMAIN-CONTAINING PROTEIN"/>
    <property type="match status" value="1"/>
</dbReference>
<feature type="compositionally biased region" description="Polar residues" evidence="1">
    <location>
        <begin position="102"/>
        <end position="115"/>
    </location>
</feature>
<sequence>MSGSASRPQSSSSGYCRNGRLYASYADFVRQQRERAAKHWSNCETDDAKRAVVRAMECNEKTTMNIKNYKNAPYVSSPSKAYVPSPSKAYVASPSKENIQIANGSGIQSDKNSSIEQKKMKGVPEMDSKEASVPPDTEWLQNLYAFLQYRSIHGQEANPDDKSEDPDERRLARWVEEQQNSMKRIENGKKSRVPKEQLDALLQVQNFPFGKSHSTRIHNNLNQLEAYKQEHGHTNVTASDNKSLAIWVINIRAQYKKGDIDNDLFETLNKVGFEWVLSKDIEWDKMFKLLEEYKGKNGHCNVRRRDNENGLGRWITTQRSNYTAGKLCEDRVAKLEKIGFVWNVRGKHAAKKECQDKSD</sequence>
<reference evidence="3 4" key="1">
    <citation type="journal article" date="2020" name="G3 (Bethesda)">
        <title>Improved Reference Genome for Cyclotella cryptica CCMP332, a Model for Cell Wall Morphogenesis, Salinity Adaptation, and Lipid Production in Diatoms (Bacillariophyta).</title>
        <authorList>
            <person name="Roberts W.R."/>
            <person name="Downey K.M."/>
            <person name="Ruck E.C."/>
            <person name="Traller J.C."/>
            <person name="Alverson A.J."/>
        </authorList>
    </citation>
    <scope>NUCLEOTIDE SEQUENCE [LARGE SCALE GENOMIC DNA]</scope>
    <source>
        <strain evidence="3 4">CCMP332</strain>
    </source>
</reference>
<dbReference type="Pfam" id="PF03457">
    <property type="entry name" value="HA"/>
    <property type="match status" value="2"/>
</dbReference>
<feature type="compositionally biased region" description="Basic and acidic residues" evidence="1">
    <location>
        <begin position="116"/>
        <end position="130"/>
    </location>
</feature>
<dbReference type="Gene3D" id="6.10.140.530">
    <property type="match status" value="2"/>
</dbReference>
<protein>
    <recommendedName>
        <fullName evidence="2">Helicase-associated domain-containing protein</fullName>
    </recommendedName>
</protein>
<gene>
    <name evidence="3" type="ORF">HJC23_000408</name>
</gene>
<feature type="region of interest" description="Disordered" evidence="1">
    <location>
        <begin position="102"/>
        <end position="134"/>
    </location>
</feature>
<accession>A0ABD3PKK6</accession>
<evidence type="ECO:0000313" key="4">
    <source>
        <dbReference type="Proteomes" id="UP001516023"/>
    </source>
</evidence>
<dbReference type="Proteomes" id="UP001516023">
    <property type="component" value="Unassembled WGS sequence"/>
</dbReference>
<evidence type="ECO:0000313" key="3">
    <source>
        <dbReference type="EMBL" id="KAL3787866.1"/>
    </source>
</evidence>
<dbReference type="EMBL" id="JABMIG020000167">
    <property type="protein sequence ID" value="KAL3787866.1"/>
    <property type="molecule type" value="Genomic_DNA"/>
</dbReference>
<comment type="caution">
    <text evidence="3">The sequence shown here is derived from an EMBL/GenBank/DDBJ whole genome shotgun (WGS) entry which is preliminary data.</text>
</comment>
<proteinExistence type="predicted"/>
<feature type="domain" description="Helicase-associated" evidence="2">
    <location>
        <begin position="280"/>
        <end position="340"/>
    </location>
</feature>
<feature type="domain" description="Helicase-associated" evidence="2">
    <location>
        <begin position="219"/>
        <end position="273"/>
    </location>
</feature>
<evidence type="ECO:0000256" key="1">
    <source>
        <dbReference type="SAM" id="MobiDB-lite"/>
    </source>
</evidence>
<keyword evidence="4" id="KW-1185">Reference proteome</keyword>
<organism evidence="3 4">
    <name type="scientific">Cyclotella cryptica</name>
    <dbReference type="NCBI Taxonomy" id="29204"/>
    <lineage>
        <taxon>Eukaryota</taxon>
        <taxon>Sar</taxon>
        <taxon>Stramenopiles</taxon>
        <taxon>Ochrophyta</taxon>
        <taxon>Bacillariophyta</taxon>
        <taxon>Coscinodiscophyceae</taxon>
        <taxon>Thalassiosirophycidae</taxon>
        <taxon>Stephanodiscales</taxon>
        <taxon>Stephanodiscaceae</taxon>
        <taxon>Cyclotella</taxon>
    </lineage>
</organism>